<dbReference type="EC" id="1.4.1.13" evidence="5"/>
<evidence type="ECO:0000256" key="6">
    <source>
        <dbReference type="ARBA" id="ARBA00022605"/>
    </source>
</evidence>
<keyword evidence="16" id="KW-0003">3Fe-4S</keyword>
<dbReference type="InterPro" id="IPR013785">
    <property type="entry name" value="Aldolase_TIM"/>
</dbReference>
<dbReference type="InterPro" id="IPR036485">
    <property type="entry name" value="Glu_synth_asu_C_sf"/>
</dbReference>
<dbReference type="InterPro" id="IPR029055">
    <property type="entry name" value="Ntn_hydrolases_N"/>
</dbReference>
<dbReference type="InterPro" id="IPR006982">
    <property type="entry name" value="Glu_synth_centr_N"/>
</dbReference>
<dbReference type="EMBL" id="NHMP01000004">
    <property type="protein sequence ID" value="OXE47815.1"/>
    <property type="molecule type" value="Genomic_DNA"/>
</dbReference>
<dbReference type="GO" id="GO:0004355">
    <property type="term" value="F:glutamate synthase (NADPH) activity"/>
    <property type="evidence" value="ECO:0007669"/>
    <property type="project" value="UniProtKB-EC"/>
</dbReference>
<evidence type="ECO:0000256" key="3">
    <source>
        <dbReference type="ARBA" id="ARBA00001974"/>
    </source>
</evidence>
<dbReference type="CDD" id="cd00982">
    <property type="entry name" value="gltB_C"/>
    <property type="match status" value="1"/>
</dbReference>
<dbReference type="InterPro" id="IPR002932">
    <property type="entry name" value="Glu_synthdom"/>
</dbReference>
<evidence type="ECO:0000256" key="15">
    <source>
        <dbReference type="ARBA" id="ARBA00023164"/>
    </source>
</evidence>
<dbReference type="GO" id="GO:0006537">
    <property type="term" value="P:glutamate biosynthetic process"/>
    <property type="evidence" value="ECO:0007669"/>
    <property type="project" value="UniProtKB-KW"/>
</dbReference>
<dbReference type="PROSITE" id="PS51278">
    <property type="entry name" value="GATASE_TYPE_2"/>
    <property type="match status" value="1"/>
</dbReference>
<keyword evidence="8" id="KW-0288">FMN</keyword>
<evidence type="ECO:0000256" key="17">
    <source>
        <dbReference type="ARBA" id="ARBA00037898"/>
    </source>
</evidence>
<dbReference type="Pfam" id="PF00310">
    <property type="entry name" value="GATase_2"/>
    <property type="match status" value="1"/>
</dbReference>
<evidence type="ECO:0000256" key="9">
    <source>
        <dbReference type="ARBA" id="ARBA00022723"/>
    </source>
</evidence>
<dbReference type="GO" id="GO:0046872">
    <property type="term" value="F:metal ion binding"/>
    <property type="evidence" value="ECO:0007669"/>
    <property type="project" value="UniProtKB-KW"/>
</dbReference>
<dbReference type="Gene3D" id="2.160.20.60">
    <property type="entry name" value="Glutamate synthase, alpha subunit, C-terminal domain"/>
    <property type="match status" value="1"/>
</dbReference>
<keyword evidence="23" id="KW-1185">Reference proteome</keyword>
<dbReference type="PANTHER" id="PTHR11938">
    <property type="entry name" value="FAD NADPH DEHYDROGENASE/OXIDOREDUCTASE"/>
    <property type="match status" value="1"/>
</dbReference>
<evidence type="ECO:0000256" key="14">
    <source>
        <dbReference type="ARBA" id="ARBA00023014"/>
    </source>
</evidence>
<dbReference type="Pfam" id="PF01493">
    <property type="entry name" value="GXGXG"/>
    <property type="match status" value="1"/>
</dbReference>
<dbReference type="FunFam" id="3.20.20.70:FF:000031">
    <property type="entry name" value="Glutamate synthase 1 [NADH]"/>
    <property type="match status" value="1"/>
</dbReference>
<evidence type="ECO:0000256" key="1">
    <source>
        <dbReference type="ARBA" id="ARBA00001917"/>
    </source>
</evidence>
<comment type="caution">
    <text evidence="22">The sequence shown here is derived from an EMBL/GenBank/DDBJ whole genome shotgun (WGS) entry which is preliminary data.</text>
</comment>
<comment type="similarity">
    <text evidence="4">Belongs to the glutamate synthase family.</text>
</comment>
<keyword evidence="15" id="KW-0314">Glutamate biosynthesis</keyword>
<evidence type="ECO:0000256" key="10">
    <source>
        <dbReference type="ARBA" id="ARBA00022827"/>
    </source>
</evidence>
<comment type="catalytic activity">
    <reaction evidence="18">
        <text>2 L-glutamate + NADP(+) = L-glutamine + 2-oxoglutarate + NADPH + H(+)</text>
        <dbReference type="Rhea" id="RHEA:15501"/>
        <dbReference type="ChEBI" id="CHEBI:15378"/>
        <dbReference type="ChEBI" id="CHEBI:16810"/>
        <dbReference type="ChEBI" id="CHEBI:29985"/>
        <dbReference type="ChEBI" id="CHEBI:57783"/>
        <dbReference type="ChEBI" id="CHEBI:58349"/>
        <dbReference type="ChEBI" id="CHEBI:58359"/>
        <dbReference type="EC" id="1.4.1.13"/>
    </reaction>
</comment>
<dbReference type="Pfam" id="PF01645">
    <property type="entry name" value="Glu_synthase"/>
    <property type="match status" value="1"/>
</dbReference>
<evidence type="ECO:0000259" key="21">
    <source>
        <dbReference type="PROSITE" id="PS51278"/>
    </source>
</evidence>
<name>A0A227KIZ2_9BURK</name>
<gene>
    <name evidence="22" type="ORF">ADH67_08560</name>
</gene>
<evidence type="ECO:0000313" key="22">
    <source>
        <dbReference type="EMBL" id="OXE47815.1"/>
    </source>
</evidence>
<proteinExistence type="inferred from homology"/>
<keyword evidence="6" id="KW-0028">Amino-acid biosynthesis</keyword>
<dbReference type="SUPFAM" id="SSF69336">
    <property type="entry name" value="Alpha subunit of glutamate synthase, C-terminal domain"/>
    <property type="match status" value="1"/>
</dbReference>
<dbReference type="Gene3D" id="3.60.20.10">
    <property type="entry name" value="Glutamine Phosphoribosylpyrophosphate, subunit 1, domain 1"/>
    <property type="match status" value="1"/>
</dbReference>
<dbReference type="RefSeq" id="WP_066595407.1">
    <property type="nucleotide sequence ID" value="NZ_CAMTQL010000014.1"/>
</dbReference>
<accession>A0A227KIZ2</accession>
<evidence type="ECO:0000256" key="8">
    <source>
        <dbReference type="ARBA" id="ARBA00022643"/>
    </source>
</evidence>
<feature type="domain" description="Glutamine amidotransferase type-2" evidence="21">
    <location>
        <begin position="26"/>
        <end position="426"/>
    </location>
</feature>
<evidence type="ECO:0000256" key="4">
    <source>
        <dbReference type="ARBA" id="ARBA00009716"/>
    </source>
</evidence>
<evidence type="ECO:0000256" key="2">
    <source>
        <dbReference type="ARBA" id="ARBA00001927"/>
    </source>
</evidence>
<dbReference type="Pfam" id="PF04898">
    <property type="entry name" value="Glu_syn_central"/>
    <property type="match status" value="1"/>
</dbReference>
<dbReference type="Proteomes" id="UP000214610">
    <property type="component" value="Unassembled WGS sequence"/>
</dbReference>
<organism evidence="22 23">
    <name type="scientific">Turicimonas muris</name>
    <dbReference type="NCBI Taxonomy" id="1796652"/>
    <lineage>
        <taxon>Bacteria</taxon>
        <taxon>Pseudomonadati</taxon>
        <taxon>Pseudomonadota</taxon>
        <taxon>Betaproteobacteria</taxon>
        <taxon>Burkholderiales</taxon>
        <taxon>Sutterellaceae</taxon>
        <taxon>Turicimonas</taxon>
    </lineage>
</organism>
<dbReference type="GO" id="GO:0019676">
    <property type="term" value="P:ammonia assimilation cycle"/>
    <property type="evidence" value="ECO:0007669"/>
    <property type="project" value="TreeGrafter"/>
</dbReference>
<evidence type="ECO:0000256" key="5">
    <source>
        <dbReference type="ARBA" id="ARBA00012079"/>
    </source>
</evidence>
<dbReference type="SUPFAM" id="SSF56235">
    <property type="entry name" value="N-terminal nucleophile aminohydrolases (Ntn hydrolases)"/>
    <property type="match status" value="1"/>
</dbReference>
<dbReference type="InterPro" id="IPR002489">
    <property type="entry name" value="Glu_synth_asu_C"/>
</dbReference>
<keyword evidence="9" id="KW-0479">Metal-binding</keyword>
<evidence type="ECO:0000256" key="16">
    <source>
        <dbReference type="ARBA" id="ARBA00023291"/>
    </source>
</evidence>
<keyword evidence="14" id="KW-0411">Iron-sulfur</keyword>
<comment type="cofactor">
    <cofactor evidence="3">
        <name>FAD</name>
        <dbReference type="ChEBI" id="CHEBI:57692"/>
    </cofactor>
</comment>
<evidence type="ECO:0000256" key="12">
    <source>
        <dbReference type="ARBA" id="ARBA00023002"/>
    </source>
</evidence>
<protein>
    <recommendedName>
        <fullName evidence="19">Glutamate synthase [NADPH] large chain</fullName>
        <ecNumber evidence="5">1.4.1.13</ecNumber>
    </recommendedName>
    <alternativeName>
        <fullName evidence="20">Glutamate synthase subunit alpha</fullName>
    </alternativeName>
</protein>
<evidence type="ECO:0000313" key="23">
    <source>
        <dbReference type="Proteomes" id="UP000214610"/>
    </source>
</evidence>
<dbReference type="InterPro" id="IPR017932">
    <property type="entry name" value="GATase_2_dom"/>
</dbReference>
<evidence type="ECO:0000256" key="7">
    <source>
        <dbReference type="ARBA" id="ARBA00022630"/>
    </source>
</evidence>
<dbReference type="CDD" id="cd00713">
    <property type="entry name" value="GltS"/>
    <property type="match status" value="1"/>
</dbReference>
<keyword evidence="7" id="KW-0285">Flavoprotein</keyword>
<dbReference type="GeneID" id="78362858"/>
<reference evidence="23" key="1">
    <citation type="submission" date="2017-05" db="EMBL/GenBank/DDBJ databases">
        <title>Improved OligoMM genomes.</title>
        <authorList>
            <person name="Garzetti D."/>
        </authorList>
    </citation>
    <scope>NUCLEOTIDE SEQUENCE [LARGE SCALE GENOMIC DNA]</scope>
    <source>
        <strain evidence="23">YL45</strain>
    </source>
</reference>
<dbReference type="PANTHER" id="PTHR11938:SF133">
    <property type="entry name" value="GLUTAMATE SYNTHASE (NADH)"/>
    <property type="match status" value="1"/>
</dbReference>
<dbReference type="GO" id="GO:0051538">
    <property type="term" value="F:3 iron, 4 sulfur cluster binding"/>
    <property type="evidence" value="ECO:0007669"/>
    <property type="project" value="UniProtKB-KW"/>
</dbReference>
<evidence type="ECO:0000256" key="20">
    <source>
        <dbReference type="ARBA" id="ARBA00079921"/>
    </source>
</evidence>
<comment type="cofactor">
    <cofactor evidence="2">
        <name>[3Fe-4S] cluster</name>
        <dbReference type="ChEBI" id="CHEBI:21137"/>
    </cofactor>
</comment>
<evidence type="ECO:0000256" key="18">
    <source>
        <dbReference type="ARBA" id="ARBA00048151"/>
    </source>
</evidence>
<comment type="cofactor">
    <cofactor evidence="1">
        <name>FMN</name>
        <dbReference type="ChEBI" id="CHEBI:58210"/>
    </cofactor>
</comment>
<comment type="pathway">
    <text evidence="17">Amino-acid biosynthesis; L-glutamate biosynthesis via GLT pathway; L-glutamate from 2-oxoglutarate and L-glutamine (NADP(+) route): step 1/1.</text>
</comment>
<dbReference type="FunFam" id="3.60.20.10:FF:000001">
    <property type="entry name" value="Glutamate synthase, large subunit"/>
    <property type="match status" value="1"/>
</dbReference>
<keyword evidence="11" id="KW-0315">Glutamine amidotransferase</keyword>
<sequence>MTNIQEIRQRAEKFGLYESKFEHDACGLGFVASVKGIPSHEIVQQALMILQNLDHRGAVGADPLLGDGAGILIQIPDQFFRTEMAKQNILLPQPGDYGVGMIFLPREHASRRACEQEIERTVKAEGQVLLGWRDVPVNENIELSETVRKAAPVIRQIFIGRGADVMVPNALERKLYVIRKLAGHKIQALNLKHGKEFYVPSMSTRTIVYKGLLLAHQVGLYYNDLMDARLTSAIALVHQRFSTNTFPSWELAHPYRMVAHNGEINTVKGNFNWLRARERTVASNVLGDDVKKLLPIIYEGQSDTACLDNMLELLVMSGYPLAQAVMMTIPEAWEQASQMKPGQKDFYEYYAAMLEPWDGPAAICFTDGVRIGATLDRNGLRPARYLLTTDDIVILASEAGTLPIPESKIKKKWRLQPGKMFLVDTEQGRIVEDEEIKRQFALANPYKEWTKRLNIHLSDIVAPDPIPEHNPVPLQQRQKAFGYTEDDLKFVLFPMAEKGQEPLGSMGNDTPLAMLSKKSKPLYQYFRQLFAQVTNPPIDPIREQLVMSLISFVGPRPNLLDINNVNPPLRLELSQPILGFNEIAKMRQIEKYTNGKFKSYELDITYPAEWGAEGVEARLASICARAVDAIQNGNNIIIVTDRRVDKDRVAIPAPLAISALHQHLIKNGLRMETGIIVETGSAVQTHHMALLAAFGAEAIHPYLALETLKKHYKGNTEIDPEAAIQNYIKAIGKAFKKIMSKMGISTYMSYRGAQIFEALGLEKAFVDRYFPGTSCKVGGLGIFDVMQEAVNDHENAFKSPTKGKLLPESGEYNWRSRGEEHMWTPEAIYKLQHATRSNSYQTYKEYAEIINDQSQRQMTLRGLMEFEVNPAKAIPVDEVEPASEIVKRFATGAMSLGSISAEAHACLAIAMNRIGGKSNTGEGGEDPKRYAAEMKAGKPIIEEGDSLKKILGEDRIVVDIPLKKGDSLRSRIKQVASGRFGVTAQYLNSADQIQIKMSQGAKPGEGGQLPGHKVSEYIAQLRYSVPGVGLISPPPHHDIYSIEDLAQLIRDLKMANDRASISVKLVSEQGVGTVAAGVAKAKADHIVIAGHDGGTGASPLSSIKFAGTPWELGLAETQQTLVLNGLRDRVRVQVDGQIKTGRDVVVGALLGADEFGFATAPLVVEGCLMMRKCHLNTCPVGIATQDPVLRKRFKGQPEHVINYFFFVAEEVRELMASLGVRKFEDLVGRVELLKQKDMDLAKCGKVDLSRILYVPEESDPKKKRHSIDIPHGLEKELDFQLLDACKPALEKGQKVSFISPVKNIHRCVGTKISSEVVRRYGDEALPDDTIHIQLTGTAGQSLGAFLVKGVTLDLVGEGNDYVGKGLSGGRVIVRCPTDFRGKGEENIIAGNTVLYGATSGEAFFNGITGERFAVRLSGASAVAEGVGNHGCEYMTGGTVVVLGEVGRNFAAGMSGGVAYVYDKEGTFASNCNMESVELESVMSSKEQLVSGEPSTWHLGKTDEEILLDQIEKHFKYTGSQRAREILDDWNSARQKFIKVFPKEYKQALIKGLARLAGV</sequence>
<keyword evidence="10" id="KW-0274">FAD</keyword>
<dbReference type="SUPFAM" id="SSF51395">
    <property type="entry name" value="FMN-linked oxidoreductases"/>
    <property type="match status" value="1"/>
</dbReference>
<keyword evidence="13" id="KW-0408">Iron</keyword>
<keyword evidence="12" id="KW-0560">Oxidoreductase</keyword>
<evidence type="ECO:0000256" key="11">
    <source>
        <dbReference type="ARBA" id="ARBA00022962"/>
    </source>
</evidence>
<dbReference type="CDD" id="cd02808">
    <property type="entry name" value="GltS_FMN"/>
    <property type="match status" value="1"/>
</dbReference>
<dbReference type="InterPro" id="IPR050711">
    <property type="entry name" value="ET-N_metabolism_enzyme"/>
</dbReference>
<dbReference type="Gene3D" id="3.20.20.70">
    <property type="entry name" value="Aldolase class I"/>
    <property type="match status" value="2"/>
</dbReference>
<dbReference type="FunFam" id="2.160.20.60:FF:000001">
    <property type="entry name" value="Glutamate synthase, large subunit"/>
    <property type="match status" value="1"/>
</dbReference>
<evidence type="ECO:0000256" key="13">
    <source>
        <dbReference type="ARBA" id="ARBA00023004"/>
    </source>
</evidence>
<evidence type="ECO:0000256" key="19">
    <source>
        <dbReference type="ARBA" id="ARBA00072108"/>
    </source>
</evidence>